<keyword evidence="1" id="KW-0812">Transmembrane</keyword>
<comment type="caution">
    <text evidence="2">The sequence shown here is derived from an EMBL/GenBank/DDBJ whole genome shotgun (WGS) entry which is preliminary data.</text>
</comment>
<feature type="transmembrane region" description="Helical" evidence="1">
    <location>
        <begin position="43"/>
        <end position="62"/>
    </location>
</feature>
<dbReference type="EMBL" id="ATAE01000008">
    <property type="protein sequence ID" value="ERN54400.1"/>
    <property type="molecule type" value="Genomic_DNA"/>
</dbReference>
<proteinExistence type="predicted"/>
<evidence type="ECO:0000313" key="3">
    <source>
        <dbReference type="Proteomes" id="UP000017170"/>
    </source>
</evidence>
<keyword evidence="1" id="KW-1133">Transmembrane helix</keyword>
<evidence type="ECO:0008006" key="4">
    <source>
        <dbReference type="Google" id="ProtNLM"/>
    </source>
</evidence>
<organism evidence="2 3">
    <name type="scientific">Alkalihalophilus marmarensis DSM 21297</name>
    <dbReference type="NCBI Taxonomy" id="1188261"/>
    <lineage>
        <taxon>Bacteria</taxon>
        <taxon>Bacillati</taxon>
        <taxon>Bacillota</taxon>
        <taxon>Bacilli</taxon>
        <taxon>Bacillales</taxon>
        <taxon>Bacillaceae</taxon>
        <taxon>Alkalihalophilus</taxon>
    </lineage>
</organism>
<evidence type="ECO:0000313" key="2">
    <source>
        <dbReference type="EMBL" id="ERN54400.1"/>
    </source>
</evidence>
<gene>
    <name evidence="2" type="ORF">A33I_08245</name>
</gene>
<keyword evidence="3" id="KW-1185">Reference proteome</keyword>
<dbReference type="RefSeq" id="WP_022627368.1">
    <property type="nucleotide sequence ID" value="NZ_ATAE01000008.1"/>
</dbReference>
<evidence type="ECO:0000256" key="1">
    <source>
        <dbReference type="SAM" id="Phobius"/>
    </source>
</evidence>
<name>U6SU32_9BACI</name>
<dbReference type="AlphaFoldDB" id="U6SU32"/>
<dbReference type="Proteomes" id="UP000017170">
    <property type="component" value="Unassembled WGS sequence"/>
</dbReference>
<accession>U6SU32</accession>
<protein>
    <recommendedName>
        <fullName evidence="4">DUF4181 domain-containing protein</fullName>
    </recommendedName>
</protein>
<dbReference type="InterPro" id="IPR025441">
    <property type="entry name" value="DUF4181"/>
</dbReference>
<dbReference type="PATRIC" id="fig|1188261.3.peg.1043"/>
<keyword evidence="1" id="KW-0472">Membrane</keyword>
<sequence length="120" mass="14399">MKFFLYLIIVALIIFLVERMLRKKLGIKHRYFSETNGEKIYNWVKLSMLIVFIIGLIPVVSLDEYGELFLWYIFSYLILSNAFDTFMEWKYLKRSKQYVISSTIWVIGLSAMLIYVFVLQ</sequence>
<reference evidence="2 3" key="1">
    <citation type="journal article" date="2013" name="Genome Announc.">
        <title>Genome Sequence of the Extreme Obligate Alkaliphile Bacillus marmarensis Strain DSM 21297.</title>
        <authorList>
            <person name="Wernick D.G."/>
            <person name="Choi K.Y."/>
            <person name="Tat C.A."/>
            <person name="Lafontaine Rivera J.G."/>
            <person name="Liao J.C."/>
        </authorList>
    </citation>
    <scope>NUCLEOTIDE SEQUENCE [LARGE SCALE GENOMIC DNA]</scope>
    <source>
        <strain evidence="2 3">DSM 21297</strain>
    </source>
</reference>
<feature type="transmembrane region" description="Helical" evidence="1">
    <location>
        <begin position="6"/>
        <end position="22"/>
    </location>
</feature>
<feature type="transmembrane region" description="Helical" evidence="1">
    <location>
        <begin position="98"/>
        <end position="118"/>
    </location>
</feature>
<dbReference type="Pfam" id="PF13789">
    <property type="entry name" value="DUF4181"/>
    <property type="match status" value="1"/>
</dbReference>